<dbReference type="Pfam" id="PF06808">
    <property type="entry name" value="DctM"/>
    <property type="match status" value="1"/>
</dbReference>
<dbReference type="EMBL" id="FQXN01000006">
    <property type="protein sequence ID" value="SHH54626.1"/>
    <property type="molecule type" value="Genomic_DNA"/>
</dbReference>
<evidence type="ECO:0000313" key="10">
    <source>
        <dbReference type="Proteomes" id="UP000242592"/>
    </source>
</evidence>
<keyword evidence="10" id="KW-1185">Reference proteome</keyword>
<feature type="transmembrane region" description="Helical" evidence="7">
    <location>
        <begin position="213"/>
        <end position="234"/>
    </location>
</feature>
<keyword evidence="2" id="KW-1003">Cell membrane</keyword>
<dbReference type="InterPro" id="IPR010656">
    <property type="entry name" value="DctM"/>
</dbReference>
<dbReference type="PIRSF" id="PIRSF006066">
    <property type="entry name" value="HI0050"/>
    <property type="match status" value="1"/>
</dbReference>
<dbReference type="OrthoDB" id="9785600at2"/>
<feature type="transmembrane region" description="Helical" evidence="7">
    <location>
        <begin position="7"/>
        <end position="34"/>
    </location>
</feature>
<dbReference type="GO" id="GO:0005886">
    <property type="term" value="C:plasma membrane"/>
    <property type="evidence" value="ECO:0007669"/>
    <property type="project" value="UniProtKB-SubCell"/>
</dbReference>
<evidence type="ECO:0000256" key="4">
    <source>
        <dbReference type="ARBA" id="ARBA00022692"/>
    </source>
</evidence>
<name>A0A1M5TVK6_9BACT</name>
<reference evidence="10" key="1">
    <citation type="submission" date="2016-11" db="EMBL/GenBank/DDBJ databases">
        <authorList>
            <person name="Varghese N."/>
            <person name="Submissions S."/>
        </authorList>
    </citation>
    <scope>NUCLEOTIDE SEQUENCE [LARGE SCALE GENOMIC DNA]</scope>
    <source>
        <strain evidence="10">DSM 15807</strain>
    </source>
</reference>
<evidence type="ECO:0000256" key="6">
    <source>
        <dbReference type="ARBA" id="ARBA00023136"/>
    </source>
</evidence>
<keyword evidence="5 7" id="KW-1133">Transmembrane helix</keyword>
<comment type="subcellular location">
    <subcellularLocation>
        <location evidence="1">Cell inner membrane</location>
        <topology evidence="1">Multi-pass membrane protein</topology>
    </subcellularLocation>
</comment>
<dbReference type="PANTHER" id="PTHR33362:SF3">
    <property type="entry name" value="SIALIC ACID TRAP TRANSPORTER PERMEASE PROTEIN SIAT"/>
    <property type="match status" value="1"/>
</dbReference>
<evidence type="ECO:0000256" key="7">
    <source>
        <dbReference type="SAM" id="Phobius"/>
    </source>
</evidence>
<feature type="transmembrane region" description="Helical" evidence="7">
    <location>
        <begin position="401"/>
        <end position="423"/>
    </location>
</feature>
<feature type="transmembrane region" description="Helical" evidence="7">
    <location>
        <begin position="267"/>
        <end position="288"/>
    </location>
</feature>
<feature type="domain" description="TRAP C4-dicarboxylate transport system permease DctM subunit" evidence="8">
    <location>
        <begin position="9"/>
        <end position="417"/>
    </location>
</feature>
<dbReference type="AlphaFoldDB" id="A0A1M5TVK6"/>
<sequence length="431" mass="46763">MALTTFFLTFGLMFLFGYPLALAMIASGILYMLFSGLSLSGLIDMLVIHFSSQTVLIAVPLFIFTANVMNECKVTEIMFDFIVKAMGRIRGGLGYANILASIIFAGMSGSEIADVAGIGAIEIKAMQDAGYDGPFSCAVTSASATIGPIIPPSIPMVIYSMLTGASLGYLFLAGFLPGLLLGALEMLMVFYLSKKRNYPLGEKYPIPILFRSFLKSFPALLAPILLLVGIYGGAFTATEAAAVVGLYVIIISIIVYRTLGLRRLYRIFVLTVQSIGFISIIVAAAYMVSYIMAREQVPAAITSAFIKSGMLSSKVLLLFGINLLYFVLGMFIDVSVIQLVVIPMILPLVQQAGIDLVHFGVITTVNLMMALDTPPYGQTGYITSAISGTPVKDVFKEMIKYWIPIELLALLIITYWPDFVLLIPRLFGYKG</sequence>
<accession>A0A1M5TVK6</accession>
<dbReference type="Proteomes" id="UP000242592">
    <property type="component" value="Unassembled WGS sequence"/>
</dbReference>
<dbReference type="RefSeq" id="WP_073073709.1">
    <property type="nucleotide sequence ID" value="NZ_FQXN01000006.1"/>
</dbReference>
<protein>
    <submittedName>
        <fullName evidence="9">TRAP transporter, DctM subunit</fullName>
    </submittedName>
</protein>
<gene>
    <name evidence="9" type="ORF">SAMN02745199_1494</name>
</gene>
<evidence type="ECO:0000256" key="2">
    <source>
        <dbReference type="ARBA" id="ARBA00022475"/>
    </source>
</evidence>
<keyword evidence="6 7" id="KW-0472">Membrane</keyword>
<evidence type="ECO:0000256" key="1">
    <source>
        <dbReference type="ARBA" id="ARBA00004429"/>
    </source>
</evidence>
<feature type="transmembrane region" description="Helical" evidence="7">
    <location>
        <begin position="169"/>
        <end position="192"/>
    </location>
</feature>
<dbReference type="PANTHER" id="PTHR33362">
    <property type="entry name" value="SIALIC ACID TRAP TRANSPORTER PERMEASE PROTEIN SIAT-RELATED"/>
    <property type="match status" value="1"/>
</dbReference>
<evidence type="ECO:0000256" key="3">
    <source>
        <dbReference type="ARBA" id="ARBA00022519"/>
    </source>
</evidence>
<feature type="transmembrane region" description="Helical" evidence="7">
    <location>
        <begin position="315"/>
        <end position="341"/>
    </location>
</feature>
<evidence type="ECO:0000256" key="5">
    <source>
        <dbReference type="ARBA" id="ARBA00022989"/>
    </source>
</evidence>
<evidence type="ECO:0000259" key="8">
    <source>
        <dbReference type="Pfam" id="PF06808"/>
    </source>
</evidence>
<feature type="transmembrane region" description="Helical" evidence="7">
    <location>
        <begin position="46"/>
        <end position="68"/>
    </location>
</feature>
<feature type="transmembrane region" description="Helical" evidence="7">
    <location>
        <begin position="89"/>
        <end position="107"/>
    </location>
</feature>
<dbReference type="GO" id="GO:0022857">
    <property type="term" value="F:transmembrane transporter activity"/>
    <property type="evidence" value="ECO:0007669"/>
    <property type="project" value="TreeGrafter"/>
</dbReference>
<feature type="transmembrane region" description="Helical" evidence="7">
    <location>
        <begin position="240"/>
        <end position="260"/>
    </location>
</feature>
<keyword evidence="3" id="KW-0997">Cell inner membrane</keyword>
<proteinExistence type="predicted"/>
<dbReference type="STRING" id="1123380.SAMN02745199_1494"/>
<organism evidence="9 10">
    <name type="scientific">Thermosipho atlanticus DSM 15807</name>
    <dbReference type="NCBI Taxonomy" id="1123380"/>
    <lineage>
        <taxon>Bacteria</taxon>
        <taxon>Thermotogati</taxon>
        <taxon>Thermotogota</taxon>
        <taxon>Thermotogae</taxon>
        <taxon>Thermotogales</taxon>
        <taxon>Fervidobacteriaceae</taxon>
        <taxon>Thermosipho</taxon>
    </lineage>
</organism>
<dbReference type="NCBIfam" id="TIGR00786">
    <property type="entry name" value="dctM"/>
    <property type="match status" value="1"/>
</dbReference>
<dbReference type="InterPro" id="IPR004681">
    <property type="entry name" value="TRAP_DctM"/>
</dbReference>
<evidence type="ECO:0000313" key="9">
    <source>
        <dbReference type="EMBL" id="SHH54626.1"/>
    </source>
</evidence>
<keyword evidence="4 7" id="KW-0812">Transmembrane</keyword>